<dbReference type="InterPro" id="IPR001304">
    <property type="entry name" value="C-type_lectin-like"/>
</dbReference>
<keyword evidence="5" id="KW-0812">Transmembrane</keyword>
<evidence type="ECO:0000259" key="6">
    <source>
        <dbReference type="PROSITE" id="PS50041"/>
    </source>
</evidence>
<gene>
    <name evidence="7" type="ORF">JD844_027341</name>
</gene>
<evidence type="ECO:0000256" key="4">
    <source>
        <dbReference type="ARBA" id="ARBA00023157"/>
    </source>
</evidence>
<accession>A0ABQ7SG65</accession>
<dbReference type="SUPFAM" id="SSF56436">
    <property type="entry name" value="C-type lectin-like"/>
    <property type="match status" value="1"/>
</dbReference>
<dbReference type="InterPro" id="IPR033989">
    <property type="entry name" value="CD209-like_CTLD"/>
</dbReference>
<comment type="subcellular location">
    <subcellularLocation>
        <location evidence="1">Secreted</location>
    </subcellularLocation>
</comment>
<dbReference type="InterPro" id="IPR016187">
    <property type="entry name" value="CTDL_fold"/>
</dbReference>
<evidence type="ECO:0000256" key="2">
    <source>
        <dbReference type="ARBA" id="ARBA00022525"/>
    </source>
</evidence>
<evidence type="ECO:0000256" key="5">
    <source>
        <dbReference type="SAM" id="Phobius"/>
    </source>
</evidence>
<dbReference type="CDD" id="cd03590">
    <property type="entry name" value="CLECT_DC-SIGN_like"/>
    <property type="match status" value="1"/>
</dbReference>
<keyword evidence="4" id="KW-1015">Disulfide bond</keyword>
<evidence type="ECO:0000313" key="7">
    <source>
        <dbReference type="EMBL" id="KAH0616314.1"/>
    </source>
</evidence>
<feature type="transmembrane region" description="Helical" evidence="5">
    <location>
        <begin position="40"/>
        <end position="62"/>
    </location>
</feature>
<keyword evidence="5" id="KW-0472">Membrane</keyword>
<dbReference type="PANTHER" id="PTHR22803">
    <property type="entry name" value="MANNOSE, PHOSPHOLIPASE, LECTIN RECEPTOR RELATED"/>
    <property type="match status" value="1"/>
</dbReference>
<evidence type="ECO:0000313" key="8">
    <source>
        <dbReference type="Proteomes" id="UP000826234"/>
    </source>
</evidence>
<comment type="caution">
    <text evidence="7">The sequence shown here is derived from an EMBL/GenBank/DDBJ whole genome shotgun (WGS) entry which is preliminary data.</text>
</comment>
<dbReference type="InterPro" id="IPR016186">
    <property type="entry name" value="C-type_lectin-like/link_sf"/>
</dbReference>
<dbReference type="Proteomes" id="UP000826234">
    <property type="component" value="Unassembled WGS sequence"/>
</dbReference>
<keyword evidence="5" id="KW-1133">Transmembrane helix</keyword>
<dbReference type="PROSITE" id="PS50041">
    <property type="entry name" value="C_TYPE_LECTIN_2"/>
    <property type="match status" value="1"/>
</dbReference>
<keyword evidence="3" id="KW-0430">Lectin</keyword>
<proteinExistence type="predicted"/>
<dbReference type="SMART" id="SM00034">
    <property type="entry name" value="CLECT"/>
    <property type="match status" value="1"/>
</dbReference>
<dbReference type="Pfam" id="PF00059">
    <property type="entry name" value="Lectin_C"/>
    <property type="match status" value="1"/>
</dbReference>
<dbReference type="InterPro" id="IPR050111">
    <property type="entry name" value="C-type_lectin/snaclec_domain"/>
</dbReference>
<organism evidence="7 8">
    <name type="scientific">Phrynosoma platyrhinos</name>
    <name type="common">Desert horned lizard</name>
    <dbReference type="NCBI Taxonomy" id="52577"/>
    <lineage>
        <taxon>Eukaryota</taxon>
        <taxon>Metazoa</taxon>
        <taxon>Chordata</taxon>
        <taxon>Craniata</taxon>
        <taxon>Vertebrata</taxon>
        <taxon>Euteleostomi</taxon>
        <taxon>Lepidosauria</taxon>
        <taxon>Squamata</taxon>
        <taxon>Bifurcata</taxon>
        <taxon>Unidentata</taxon>
        <taxon>Episquamata</taxon>
        <taxon>Toxicofera</taxon>
        <taxon>Iguania</taxon>
        <taxon>Phrynosomatidae</taxon>
        <taxon>Phrynosomatinae</taxon>
        <taxon>Phrynosoma</taxon>
    </lineage>
</organism>
<sequence length="237" mass="27460">MASEVTYAEVNFIKTPPPADPKASSKPQTPLNVFQRIPSWFPWVMSGFLLLLSIALLIVIFVSPKEWLKKTPHKSLPSNSTEWHCLLKRHGGTEQELSCCKEGWQQFQSRCYRFSKDKDTWSNSKMKCVDMDSNLVVINSETEQEFLINQTGKSFETKNFCIGLIKQEEEGGWQWVDQTPIDPAATFWRDGEPSNGDEDCVVMHIDRYQWNDKKNWNNVRCAQSKHHYICESMAINF</sequence>
<name>A0ABQ7SG65_PHRPL</name>
<protein>
    <recommendedName>
        <fullName evidence="6">C-type lectin domain-containing protein</fullName>
    </recommendedName>
</protein>
<keyword evidence="8" id="KW-1185">Reference proteome</keyword>
<keyword evidence="2" id="KW-0964">Secreted</keyword>
<feature type="domain" description="C-type lectin" evidence="6">
    <location>
        <begin position="107"/>
        <end position="221"/>
    </location>
</feature>
<evidence type="ECO:0000256" key="1">
    <source>
        <dbReference type="ARBA" id="ARBA00004613"/>
    </source>
</evidence>
<reference evidence="7 8" key="1">
    <citation type="journal article" date="2022" name="Gigascience">
        <title>A chromosome-level genome assembly and annotation of the desert horned lizard, Phrynosoma platyrhinos, provides insight into chromosomal rearrangements among reptiles.</title>
        <authorList>
            <person name="Koochekian N."/>
            <person name="Ascanio A."/>
            <person name="Farleigh K."/>
            <person name="Card D.C."/>
            <person name="Schield D.R."/>
            <person name="Castoe T.A."/>
            <person name="Jezkova T."/>
        </authorList>
    </citation>
    <scope>NUCLEOTIDE SEQUENCE [LARGE SCALE GENOMIC DNA]</scope>
    <source>
        <strain evidence="7">NK-2021</strain>
    </source>
</reference>
<evidence type="ECO:0000256" key="3">
    <source>
        <dbReference type="ARBA" id="ARBA00022734"/>
    </source>
</evidence>
<dbReference type="Gene3D" id="3.10.100.10">
    <property type="entry name" value="Mannose-Binding Protein A, subunit A"/>
    <property type="match status" value="1"/>
</dbReference>
<dbReference type="EMBL" id="JAIPUX010005290">
    <property type="protein sequence ID" value="KAH0616314.1"/>
    <property type="molecule type" value="Genomic_DNA"/>
</dbReference>